<dbReference type="Gene3D" id="3.40.50.300">
    <property type="entry name" value="P-loop containing nucleotide triphosphate hydrolases"/>
    <property type="match status" value="1"/>
</dbReference>
<keyword evidence="2" id="KW-1185">Reference proteome</keyword>
<evidence type="ECO:0000313" key="1">
    <source>
        <dbReference type="EMBL" id="MYM56042.1"/>
    </source>
</evidence>
<sequence length="216" mass="24292">MSRLRVINLGLPKSGTTTLARALKIAGLKTADYRIRRRQTKDTGLHGAFVGKLMYDGYFHNGDPLALMEDFDAFTEVNVLREGMSLWPQTDWGLIDAIREHHPGARFLLSYRDPKAISDSMLRWSNLGAERLPQNAIPGLPRGYGETGHERAQWIAAHHAHMRKLFEGDEAFLEYDLADTSAPQKIGNFLGIELKWWGRANKSPKKQPKTNGPEAA</sequence>
<dbReference type="GO" id="GO:0016740">
    <property type="term" value="F:transferase activity"/>
    <property type="evidence" value="ECO:0007669"/>
    <property type="project" value="UniProtKB-KW"/>
</dbReference>
<proteinExistence type="predicted"/>
<dbReference type="Proteomes" id="UP000479043">
    <property type="component" value="Unassembled WGS sequence"/>
</dbReference>
<dbReference type="EMBL" id="WWEN01000004">
    <property type="protein sequence ID" value="MYM56042.1"/>
    <property type="molecule type" value="Genomic_DNA"/>
</dbReference>
<reference evidence="1 2" key="1">
    <citation type="submission" date="2020-01" db="EMBL/GenBank/DDBJ databases">
        <authorList>
            <person name="Chen S."/>
        </authorList>
    </citation>
    <scope>NUCLEOTIDE SEQUENCE [LARGE SCALE GENOMIC DNA]</scope>
    <source>
        <strain evidence="1 2">GS-10</strain>
    </source>
</reference>
<dbReference type="AlphaFoldDB" id="A0A6L8LRE9"/>
<dbReference type="RefSeq" id="WP_160973789.1">
    <property type="nucleotide sequence ID" value="NZ_WWEN01000004.1"/>
</dbReference>
<dbReference type="InterPro" id="IPR040632">
    <property type="entry name" value="Sulfotransfer_4"/>
</dbReference>
<dbReference type="PANTHER" id="PTHR36978">
    <property type="entry name" value="P-LOOP CONTAINING NUCLEOTIDE TRIPHOSPHATE HYDROLASE"/>
    <property type="match status" value="1"/>
</dbReference>
<keyword evidence="1" id="KW-0808">Transferase</keyword>
<organism evidence="1 2">
    <name type="scientific">Thalassovita mangrovi</name>
    <dbReference type="NCBI Taxonomy" id="2692236"/>
    <lineage>
        <taxon>Bacteria</taxon>
        <taxon>Pseudomonadati</taxon>
        <taxon>Pseudomonadota</taxon>
        <taxon>Alphaproteobacteria</taxon>
        <taxon>Rhodobacterales</taxon>
        <taxon>Roseobacteraceae</taxon>
        <taxon>Thalassovita</taxon>
    </lineage>
</organism>
<dbReference type="Pfam" id="PF17784">
    <property type="entry name" value="Sulfotransfer_4"/>
    <property type="match status" value="1"/>
</dbReference>
<accession>A0A6L8LRE9</accession>
<dbReference type="InterPro" id="IPR027417">
    <property type="entry name" value="P-loop_NTPase"/>
</dbReference>
<protein>
    <submittedName>
        <fullName evidence="1">Sulfotransferase family protein</fullName>
    </submittedName>
</protein>
<comment type="caution">
    <text evidence="1">The sequence shown here is derived from an EMBL/GenBank/DDBJ whole genome shotgun (WGS) entry which is preliminary data.</text>
</comment>
<gene>
    <name evidence="1" type="ORF">GR167_12065</name>
</gene>
<dbReference type="PANTHER" id="PTHR36978:SF4">
    <property type="entry name" value="P-LOOP CONTAINING NUCLEOSIDE TRIPHOSPHATE HYDROLASE PROTEIN"/>
    <property type="match status" value="1"/>
</dbReference>
<dbReference type="SUPFAM" id="SSF52540">
    <property type="entry name" value="P-loop containing nucleoside triphosphate hydrolases"/>
    <property type="match status" value="1"/>
</dbReference>
<evidence type="ECO:0000313" key="2">
    <source>
        <dbReference type="Proteomes" id="UP000479043"/>
    </source>
</evidence>
<name>A0A6L8LRE9_9RHOB</name>